<dbReference type="Proteomes" id="UP000645390">
    <property type="component" value="Unassembled WGS sequence"/>
</dbReference>
<dbReference type="EMBL" id="BMDJ01000002">
    <property type="protein sequence ID" value="GGI23693.1"/>
    <property type="molecule type" value="Genomic_DNA"/>
</dbReference>
<sequence>MKKYSIYTLVAVAMIFLSSCEKVINLNLGDESGKLVIEANINNTPGQQIVKLSKNVPVSNTNNYPPVSGAQVSIRDQNGTKYDFIEGPLGTYVVYNASGNPGITYTMNVLLNGKTYAATSKMPEIVILDSLSFKKNDFGDDGTQQISVHYADPKGIANQYRFLMFVNDVQVKDILVSDDDFTDGNKIVQELRQRDIDIYIGDKVRVEMQCIDKPVHTYFFSLASQSGNGAGGGVTPSDPPTNISPVSLGYFSAYTTSTKTIILK</sequence>
<dbReference type="RefSeq" id="WP_188412057.1">
    <property type="nucleotide sequence ID" value="NZ_BMDJ01000002.1"/>
</dbReference>
<accession>A0ABQ2BDN0</accession>
<comment type="caution">
    <text evidence="1">The sequence shown here is derived from an EMBL/GenBank/DDBJ whole genome shotgun (WGS) entry which is preliminary data.</text>
</comment>
<gene>
    <name evidence="1" type="ORF">GCM10008119_08920</name>
</gene>
<evidence type="ECO:0000313" key="2">
    <source>
        <dbReference type="Proteomes" id="UP000645390"/>
    </source>
</evidence>
<keyword evidence="2" id="KW-1185">Reference proteome</keyword>
<reference evidence="2" key="1">
    <citation type="journal article" date="2019" name="Int. J. Syst. Evol. Microbiol.">
        <title>The Global Catalogue of Microorganisms (GCM) 10K type strain sequencing project: providing services to taxonomists for standard genome sequencing and annotation.</title>
        <authorList>
            <consortium name="The Broad Institute Genomics Platform"/>
            <consortium name="The Broad Institute Genome Sequencing Center for Infectious Disease"/>
            <person name="Wu L."/>
            <person name="Ma J."/>
        </authorList>
    </citation>
    <scope>NUCLEOTIDE SEQUENCE [LARGE SCALE GENOMIC DNA]</scope>
    <source>
        <strain evidence="2">CCM 8939</strain>
    </source>
</reference>
<evidence type="ECO:0000313" key="1">
    <source>
        <dbReference type="EMBL" id="GGI23693.1"/>
    </source>
</evidence>
<evidence type="ECO:0008006" key="3">
    <source>
        <dbReference type="Google" id="ProtNLM"/>
    </source>
</evidence>
<protein>
    <recommendedName>
        <fullName evidence="3">DUF4249 domain-containing protein</fullName>
    </recommendedName>
</protein>
<name>A0ABQ2BDN0_9SPHI</name>
<organism evidence="1 2">
    <name type="scientific">Pedobacter mendelii</name>
    <dbReference type="NCBI Taxonomy" id="1908240"/>
    <lineage>
        <taxon>Bacteria</taxon>
        <taxon>Pseudomonadati</taxon>
        <taxon>Bacteroidota</taxon>
        <taxon>Sphingobacteriia</taxon>
        <taxon>Sphingobacteriales</taxon>
        <taxon>Sphingobacteriaceae</taxon>
        <taxon>Pedobacter</taxon>
    </lineage>
</organism>
<dbReference type="PROSITE" id="PS51257">
    <property type="entry name" value="PROKAR_LIPOPROTEIN"/>
    <property type="match status" value="1"/>
</dbReference>
<dbReference type="InterPro" id="IPR025345">
    <property type="entry name" value="DUF4249"/>
</dbReference>
<dbReference type="Pfam" id="PF14054">
    <property type="entry name" value="DUF4249"/>
    <property type="match status" value="1"/>
</dbReference>
<proteinExistence type="predicted"/>